<feature type="compositionally biased region" description="Polar residues" evidence="7">
    <location>
        <begin position="286"/>
        <end position="296"/>
    </location>
</feature>
<feature type="compositionally biased region" description="Gly residues" evidence="7">
    <location>
        <begin position="106"/>
        <end position="117"/>
    </location>
</feature>
<dbReference type="GO" id="GO:0045944">
    <property type="term" value="P:positive regulation of transcription by RNA polymerase II"/>
    <property type="evidence" value="ECO:0007669"/>
    <property type="project" value="UniProtKB-ARBA"/>
</dbReference>
<dbReference type="InterPro" id="IPR001356">
    <property type="entry name" value="HD"/>
</dbReference>
<dbReference type="Gene3D" id="1.10.10.60">
    <property type="entry name" value="Homeodomain-like"/>
    <property type="match status" value="1"/>
</dbReference>
<feature type="region of interest" description="Disordered" evidence="7">
    <location>
        <begin position="309"/>
        <end position="463"/>
    </location>
</feature>
<dbReference type="SMART" id="SM00389">
    <property type="entry name" value="HOX"/>
    <property type="match status" value="1"/>
</dbReference>
<reference evidence="9 10" key="1">
    <citation type="journal article" date="2021" name="Elife">
        <title>Chloroplast acquisition without the gene transfer in kleptoplastic sea slugs, Plakobranchus ocellatus.</title>
        <authorList>
            <person name="Maeda T."/>
            <person name="Takahashi S."/>
            <person name="Yoshida T."/>
            <person name="Shimamura S."/>
            <person name="Takaki Y."/>
            <person name="Nagai Y."/>
            <person name="Toyoda A."/>
            <person name="Suzuki Y."/>
            <person name="Arimoto A."/>
            <person name="Ishii H."/>
            <person name="Satoh N."/>
            <person name="Nishiyama T."/>
            <person name="Hasebe M."/>
            <person name="Maruyama T."/>
            <person name="Minagawa J."/>
            <person name="Obokata J."/>
            <person name="Shigenobu S."/>
        </authorList>
    </citation>
    <scope>NUCLEOTIDE SEQUENCE [LARGE SCALE GENOMIC DNA]</scope>
</reference>
<evidence type="ECO:0000256" key="7">
    <source>
        <dbReference type="SAM" id="MobiDB-lite"/>
    </source>
</evidence>
<accession>A0AAV3Y9P5</accession>
<evidence type="ECO:0000256" key="2">
    <source>
        <dbReference type="ARBA" id="ARBA00023125"/>
    </source>
</evidence>
<dbReference type="GO" id="GO:0048513">
    <property type="term" value="P:animal organ development"/>
    <property type="evidence" value="ECO:0007669"/>
    <property type="project" value="UniProtKB-ARBA"/>
</dbReference>
<comment type="caution">
    <text evidence="9">The sequence shown here is derived from an EMBL/GenBank/DDBJ whole genome shotgun (WGS) entry which is preliminary data.</text>
</comment>
<dbReference type="GO" id="GO:0005634">
    <property type="term" value="C:nucleus"/>
    <property type="evidence" value="ECO:0007669"/>
    <property type="project" value="UniProtKB-SubCell"/>
</dbReference>
<dbReference type="PRINTS" id="PR00024">
    <property type="entry name" value="HOMEOBOX"/>
</dbReference>
<dbReference type="PROSITE" id="PS50071">
    <property type="entry name" value="HOMEOBOX_2"/>
    <property type="match status" value="1"/>
</dbReference>
<feature type="compositionally biased region" description="Basic residues" evidence="7">
    <location>
        <begin position="390"/>
        <end position="412"/>
    </location>
</feature>
<feature type="region of interest" description="Disordered" evidence="7">
    <location>
        <begin position="169"/>
        <end position="191"/>
    </location>
</feature>
<dbReference type="Proteomes" id="UP000735302">
    <property type="component" value="Unassembled WGS sequence"/>
</dbReference>
<feature type="compositionally biased region" description="Low complexity" evidence="7">
    <location>
        <begin position="314"/>
        <end position="326"/>
    </location>
</feature>
<evidence type="ECO:0000313" key="10">
    <source>
        <dbReference type="Proteomes" id="UP000735302"/>
    </source>
</evidence>
<dbReference type="InterPro" id="IPR020479">
    <property type="entry name" value="HD_metazoa"/>
</dbReference>
<name>A0AAV3Y9P5_9GAST</name>
<feature type="compositionally biased region" description="Low complexity" evidence="7">
    <location>
        <begin position="255"/>
        <end position="269"/>
    </location>
</feature>
<keyword evidence="2 5" id="KW-0238">DNA-binding</keyword>
<feature type="region of interest" description="Disordered" evidence="7">
    <location>
        <begin position="238"/>
        <end position="296"/>
    </location>
</feature>
<dbReference type="EMBL" id="BLXT01000616">
    <property type="protein sequence ID" value="GFN78831.1"/>
    <property type="molecule type" value="Genomic_DNA"/>
</dbReference>
<keyword evidence="1" id="KW-0217">Developmental protein</keyword>
<evidence type="ECO:0000256" key="3">
    <source>
        <dbReference type="ARBA" id="ARBA00023155"/>
    </source>
</evidence>
<organism evidence="9 10">
    <name type="scientific">Plakobranchus ocellatus</name>
    <dbReference type="NCBI Taxonomy" id="259542"/>
    <lineage>
        <taxon>Eukaryota</taxon>
        <taxon>Metazoa</taxon>
        <taxon>Spiralia</taxon>
        <taxon>Lophotrochozoa</taxon>
        <taxon>Mollusca</taxon>
        <taxon>Gastropoda</taxon>
        <taxon>Heterobranchia</taxon>
        <taxon>Euthyneura</taxon>
        <taxon>Panpulmonata</taxon>
        <taxon>Sacoglossa</taxon>
        <taxon>Placobranchoidea</taxon>
        <taxon>Plakobranchidae</taxon>
        <taxon>Plakobranchus</taxon>
    </lineage>
</organism>
<dbReference type="SUPFAM" id="SSF46689">
    <property type="entry name" value="Homeodomain-like"/>
    <property type="match status" value="1"/>
</dbReference>
<protein>
    <submittedName>
        <fullName evidence="9">Homeobox protein hox-a3</fullName>
    </submittedName>
</protein>
<dbReference type="Pfam" id="PF00046">
    <property type="entry name" value="Homeodomain"/>
    <property type="match status" value="1"/>
</dbReference>
<dbReference type="GO" id="GO:0000978">
    <property type="term" value="F:RNA polymerase II cis-regulatory region sequence-specific DNA binding"/>
    <property type="evidence" value="ECO:0007669"/>
    <property type="project" value="TreeGrafter"/>
</dbReference>
<evidence type="ECO:0000256" key="6">
    <source>
        <dbReference type="RuleBase" id="RU000682"/>
    </source>
</evidence>
<comment type="subcellular location">
    <subcellularLocation>
        <location evidence="5 6">Nucleus</location>
    </subcellularLocation>
</comment>
<dbReference type="PANTHER" id="PTHR45664:SF12">
    <property type="entry name" value="PANCREAS_DUODENUM HOMEOBOX PROTEIN 1"/>
    <property type="match status" value="1"/>
</dbReference>
<evidence type="ECO:0000313" key="9">
    <source>
        <dbReference type="EMBL" id="GFN78831.1"/>
    </source>
</evidence>
<feature type="region of interest" description="Disordered" evidence="7">
    <location>
        <begin position="64"/>
        <end position="124"/>
    </location>
</feature>
<dbReference type="PANTHER" id="PTHR45664">
    <property type="entry name" value="PROTEIN ZERKNUELLT 1-RELATED"/>
    <property type="match status" value="1"/>
</dbReference>
<evidence type="ECO:0000259" key="8">
    <source>
        <dbReference type="PROSITE" id="PS50071"/>
    </source>
</evidence>
<evidence type="ECO:0000256" key="5">
    <source>
        <dbReference type="PROSITE-ProRule" id="PRU00108"/>
    </source>
</evidence>
<dbReference type="CDD" id="cd00086">
    <property type="entry name" value="homeodomain"/>
    <property type="match status" value="1"/>
</dbReference>
<dbReference type="InterPro" id="IPR009057">
    <property type="entry name" value="Homeodomain-like_sf"/>
</dbReference>
<dbReference type="AlphaFoldDB" id="A0AAV3Y9P5"/>
<feature type="domain" description="Homeobox" evidence="8">
    <location>
        <begin position="6"/>
        <end position="66"/>
    </location>
</feature>
<gene>
    <name evidence="9" type="ORF">PoB_000533700</name>
</gene>
<evidence type="ECO:0000256" key="1">
    <source>
        <dbReference type="ARBA" id="ARBA00022473"/>
    </source>
</evidence>
<feature type="compositionally biased region" description="Low complexity" evidence="7">
    <location>
        <begin position="334"/>
        <end position="358"/>
    </location>
</feature>
<dbReference type="InterPro" id="IPR017970">
    <property type="entry name" value="Homeobox_CS"/>
</dbReference>
<evidence type="ECO:0000256" key="4">
    <source>
        <dbReference type="ARBA" id="ARBA00023242"/>
    </source>
</evidence>
<feature type="compositionally biased region" description="Low complexity" evidence="7">
    <location>
        <begin position="368"/>
        <end position="377"/>
    </location>
</feature>
<feature type="DNA-binding region" description="Homeobox" evidence="5">
    <location>
        <begin position="8"/>
        <end position="67"/>
    </location>
</feature>
<feature type="compositionally biased region" description="Low complexity" evidence="7">
    <location>
        <begin position="176"/>
        <end position="186"/>
    </location>
</feature>
<keyword evidence="10" id="KW-1185">Reference proteome</keyword>
<dbReference type="GO" id="GO:0000981">
    <property type="term" value="F:DNA-binding transcription factor activity, RNA polymerase II-specific"/>
    <property type="evidence" value="ECO:0007669"/>
    <property type="project" value="InterPro"/>
</dbReference>
<keyword evidence="4 5" id="KW-0539">Nucleus</keyword>
<proteinExistence type="predicted"/>
<dbReference type="FunFam" id="1.10.10.60:FF:000176">
    <property type="entry name" value="pancreas/duodenum homeobox protein 1"/>
    <property type="match status" value="1"/>
</dbReference>
<keyword evidence="3 5" id="KW-0371">Homeobox</keyword>
<sequence length="502" mass="53947">MCFFPEPSKRARTAYTSAQLVELEKEFHFNRYLCRPRRIEMAALLNLTERQIKIWFQNRRMKFKKEQRGKGPGSNPSGVPEKIRHSSGKSEGSYSGSDTENSSCHGGMGTRDGGLGARGDRSPGSSIMDCAVAAAAASGVGGDGRCSVSGGASVKADLGGGGGGCGSEINGLQGMSSSSGSPTSPGQAPDVGHFLQARAAPRGGNVGGGSHSPPEFDLDSACSLQHQLQGHHQMLARSAPGGMRLPPHREGVTKSNNSNNNNSNNNANNQQAGVIKSESPQPPYSLANNSNHNSSRAIISSPEDALKNETLESGNENNNATGNIGNMEGGLKLPHQPKQQPHHPQQPPQQQQQQRQQHIVNHGHHGNPVSSLSSSSSPPIPPATLSPYSHRQHHQQYHHHSQHHQQQHHQQQHHPQQLHHNGYGPPLHPRHYSSSHQNNNNNNNNSMHVPAGMYSEPSPLDNHGHVTNMSSHPGMNSPINCAVSSMGYSQGPYDYIPKLTHL</sequence>
<dbReference type="PROSITE" id="PS00027">
    <property type="entry name" value="HOMEOBOX_1"/>
    <property type="match status" value="1"/>
</dbReference>
<feature type="region of interest" description="Disordered" evidence="7">
    <location>
        <begin position="199"/>
        <end position="218"/>
    </location>
</feature>